<protein>
    <submittedName>
        <fullName evidence="7">Ribose transport system permease protein</fullName>
    </submittedName>
</protein>
<dbReference type="EMBL" id="FOSL01000002">
    <property type="protein sequence ID" value="SFK11263.1"/>
    <property type="molecule type" value="Genomic_DNA"/>
</dbReference>
<dbReference type="RefSeq" id="WP_149759204.1">
    <property type="nucleotide sequence ID" value="NZ_BSPE01000028.1"/>
</dbReference>
<dbReference type="GO" id="GO:0005886">
    <property type="term" value="C:plasma membrane"/>
    <property type="evidence" value="ECO:0007669"/>
    <property type="project" value="UniProtKB-SubCell"/>
</dbReference>
<feature type="transmembrane region" description="Helical" evidence="6">
    <location>
        <begin position="95"/>
        <end position="118"/>
    </location>
</feature>
<keyword evidence="4 6" id="KW-1133">Transmembrane helix</keyword>
<evidence type="ECO:0000256" key="6">
    <source>
        <dbReference type="SAM" id="Phobius"/>
    </source>
</evidence>
<dbReference type="PANTHER" id="PTHR32196">
    <property type="entry name" value="ABC TRANSPORTER PERMEASE PROTEIN YPHD-RELATED-RELATED"/>
    <property type="match status" value="1"/>
</dbReference>
<dbReference type="InterPro" id="IPR001851">
    <property type="entry name" value="ABC_transp_permease"/>
</dbReference>
<feature type="transmembrane region" description="Helical" evidence="6">
    <location>
        <begin position="220"/>
        <end position="239"/>
    </location>
</feature>
<evidence type="ECO:0000313" key="8">
    <source>
        <dbReference type="Proteomes" id="UP000323300"/>
    </source>
</evidence>
<feature type="transmembrane region" description="Helical" evidence="6">
    <location>
        <begin position="301"/>
        <end position="320"/>
    </location>
</feature>
<dbReference type="CDD" id="cd06579">
    <property type="entry name" value="TM_PBP1_transp_AraH_like"/>
    <property type="match status" value="1"/>
</dbReference>
<dbReference type="OrthoDB" id="6384190at2"/>
<feature type="transmembrane region" description="Helical" evidence="6">
    <location>
        <begin position="12"/>
        <end position="30"/>
    </location>
</feature>
<evidence type="ECO:0000256" key="2">
    <source>
        <dbReference type="ARBA" id="ARBA00022475"/>
    </source>
</evidence>
<accession>A0A1I3WVG6</accession>
<feature type="transmembrane region" description="Helical" evidence="6">
    <location>
        <begin position="50"/>
        <end position="83"/>
    </location>
</feature>
<dbReference type="AlphaFoldDB" id="A0A1I3WVG6"/>
<proteinExistence type="predicted"/>
<evidence type="ECO:0000256" key="1">
    <source>
        <dbReference type="ARBA" id="ARBA00004651"/>
    </source>
</evidence>
<evidence type="ECO:0000313" key="7">
    <source>
        <dbReference type="EMBL" id="SFK11263.1"/>
    </source>
</evidence>
<keyword evidence="8" id="KW-1185">Reference proteome</keyword>
<keyword evidence="5 6" id="KW-0472">Membrane</keyword>
<name>A0A1I3WVG6_9HYPH</name>
<gene>
    <name evidence="7" type="ORF">SAMN04488498_102509</name>
</gene>
<evidence type="ECO:0000256" key="4">
    <source>
        <dbReference type="ARBA" id="ARBA00022989"/>
    </source>
</evidence>
<sequence length="328" mass="34315">MISNNPRLASFLEHYGIVVIVVVMMVLLYASRPDVFLTLANLTNIIKQNASLALLALGMFVVIVTAGIDLSVGSVMALAMMCLAVAAKAGVPWPIVILIGPAVGIACGLVNGFGLTILRLPHPFIMTLGTLNVARGLSSLITNGAPVSGLGPQVRYLGQANYDFGIFPPPTGLPASLFVVVICAAALWFFLNRTSLGRHIFAIGGNPHAARVSGINVDRVLVYVYAISGFFAGLAGLLLAGRTDSGFPLAGQNAELDAIAAVIIGGASFFGGRGTILGVLAGVLIMGLMRNGLNLNNISPFWQQILIGLVIILAVYIDVIRRRAAVRT</sequence>
<organism evidence="7 8">
    <name type="scientific">Neomesorhizobium albiziae</name>
    <dbReference type="NCBI Taxonomy" id="335020"/>
    <lineage>
        <taxon>Bacteria</taxon>
        <taxon>Pseudomonadati</taxon>
        <taxon>Pseudomonadota</taxon>
        <taxon>Alphaproteobacteria</taxon>
        <taxon>Hyphomicrobiales</taxon>
        <taxon>Phyllobacteriaceae</taxon>
        <taxon>Neomesorhizobium</taxon>
    </lineage>
</organism>
<evidence type="ECO:0000256" key="3">
    <source>
        <dbReference type="ARBA" id="ARBA00022692"/>
    </source>
</evidence>
<keyword evidence="3 6" id="KW-0812">Transmembrane</keyword>
<reference evidence="7 8" key="1">
    <citation type="submission" date="2016-10" db="EMBL/GenBank/DDBJ databases">
        <authorList>
            <person name="Varghese N."/>
            <person name="Submissions S."/>
        </authorList>
    </citation>
    <scope>NUCLEOTIDE SEQUENCE [LARGE SCALE GENOMIC DNA]</scope>
    <source>
        <strain evidence="7 8">DSM 21822</strain>
    </source>
</reference>
<evidence type="ECO:0000256" key="5">
    <source>
        <dbReference type="ARBA" id="ARBA00023136"/>
    </source>
</evidence>
<dbReference type="Proteomes" id="UP000323300">
    <property type="component" value="Unassembled WGS sequence"/>
</dbReference>
<dbReference type="GO" id="GO:0022857">
    <property type="term" value="F:transmembrane transporter activity"/>
    <property type="evidence" value="ECO:0007669"/>
    <property type="project" value="InterPro"/>
</dbReference>
<dbReference type="Pfam" id="PF02653">
    <property type="entry name" value="BPD_transp_2"/>
    <property type="match status" value="1"/>
</dbReference>
<feature type="transmembrane region" description="Helical" evidence="6">
    <location>
        <begin position="172"/>
        <end position="191"/>
    </location>
</feature>
<comment type="subcellular location">
    <subcellularLocation>
        <location evidence="1">Cell membrane</location>
        <topology evidence="1">Multi-pass membrane protein</topology>
    </subcellularLocation>
</comment>
<feature type="transmembrane region" description="Helical" evidence="6">
    <location>
        <begin position="259"/>
        <end position="289"/>
    </location>
</feature>
<keyword evidence="2" id="KW-1003">Cell membrane</keyword>